<reference evidence="1 2" key="1">
    <citation type="submission" date="2018-07" db="EMBL/GenBank/DDBJ databases">
        <title>Draft genome of the type strain Streptomyces armeniacus ATCC 15676.</title>
        <authorList>
            <person name="Labana P."/>
            <person name="Gosse J.T."/>
            <person name="Boddy C.N."/>
        </authorList>
    </citation>
    <scope>NUCLEOTIDE SEQUENCE [LARGE SCALE GENOMIC DNA]</scope>
    <source>
        <strain evidence="1 2">ATCC 15676</strain>
    </source>
</reference>
<dbReference type="Pfam" id="PF01547">
    <property type="entry name" value="SBP_bac_1"/>
    <property type="match status" value="1"/>
</dbReference>
<dbReference type="Gene3D" id="3.40.190.10">
    <property type="entry name" value="Periplasmic binding protein-like II"/>
    <property type="match status" value="1"/>
</dbReference>
<dbReference type="EMBL" id="CP031320">
    <property type="protein sequence ID" value="AXK31617.1"/>
    <property type="molecule type" value="Genomic_DNA"/>
</dbReference>
<evidence type="ECO:0000313" key="2">
    <source>
        <dbReference type="Proteomes" id="UP000254425"/>
    </source>
</evidence>
<dbReference type="InterPro" id="IPR050490">
    <property type="entry name" value="Bact_solute-bd_prot1"/>
</dbReference>
<dbReference type="InterPro" id="IPR006059">
    <property type="entry name" value="SBP"/>
</dbReference>
<dbReference type="Proteomes" id="UP000254425">
    <property type="component" value="Chromosome"/>
</dbReference>
<name>A0A345XJ01_9ACTN</name>
<proteinExistence type="predicted"/>
<keyword evidence="2" id="KW-1185">Reference proteome</keyword>
<protein>
    <submittedName>
        <fullName evidence="1">Extracellular solute-binding protein</fullName>
    </submittedName>
</protein>
<dbReference type="PANTHER" id="PTHR43649:SF30">
    <property type="entry name" value="ABC TRANSPORTER SUBSTRATE-BINDING PROTEIN"/>
    <property type="match status" value="1"/>
</dbReference>
<organism evidence="1 2">
    <name type="scientific">Streptomyces armeniacus</name>
    <dbReference type="NCBI Taxonomy" id="83291"/>
    <lineage>
        <taxon>Bacteria</taxon>
        <taxon>Bacillati</taxon>
        <taxon>Actinomycetota</taxon>
        <taxon>Actinomycetes</taxon>
        <taxon>Kitasatosporales</taxon>
        <taxon>Streptomycetaceae</taxon>
        <taxon>Streptomyces</taxon>
    </lineage>
</organism>
<accession>A0A345XJ01</accession>
<dbReference type="KEGG" id="sarm:DVA86_02120"/>
<dbReference type="SUPFAM" id="SSF53850">
    <property type="entry name" value="Periplasmic binding protein-like II"/>
    <property type="match status" value="1"/>
</dbReference>
<sequence>MSNAWSADGSTRRTFLAAGGALAAGAAFGLTGCSDPSQGKSSNVIKVPDPKRKLPKGDVSLRVMDSGDTKAAFWEEFAAAYEKKHGNISVDYAALPWNRIEEVAPLGIRNGTAHDILQLPQSMPLAKAVAEGWVAPVNDLIPDFEKWRAGFPEGTFVEGVQVFDGKLYAVPPASEQRHQALLHYNTRLMEEAGYDPQAKPLTWDQFRAAAKKITKQGNGRSYGFVLEVAQPERLEFLVHYLASSARSASVNYRPHGFIDPRKGEFAYTDDAFAEAIELLLALKKDGSVFPGSSSLTAPEAWPRVLRGHAGMVAAGPWVTEQWQEEKPDFDFGVAGHPVAGPDGYPMSYPMFGTDGVVVFAKSKAKPVVGDVLSYLGSLAGQQAWGKIVGAGNPPINEQAREAAKKGASPQARQCLKLADAMRSRPEPVTRNSQVTLLAEKQKQVTPSFGEVVQALFLGKTDDVRGELRKLSDRSDRLLDKAVADARKEGVKVSREDFVFPDWDPSRDYTGSGPKPK</sequence>
<gene>
    <name evidence="1" type="ORF">DVA86_02120</name>
</gene>
<dbReference type="InterPro" id="IPR006311">
    <property type="entry name" value="TAT_signal"/>
</dbReference>
<dbReference type="RefSeq" id="WP_208875260.1">
    <property type="nucleotide sequence ID" value="NZ_CP031320.1"/>
</dbReference>
<dbReference type="PROSITE" id="PS51318">
    <property type="entry name" value="TAT"/>
    <property type="match status" value="1"/>
</dbReference>
<dbReference type="AlphaFoldDB" id="A0A345XJ01"/>
<evidence type="ECO:0000313" key="1">
    <source>
        <dbReference type="EMBL" id="AXK31617.1"/>
    </source>
</evidence>
<dbReference type="PANTHER" id="PTHR43649">
    <property type="entry name" value="ARABINOSE-BINDING PROTEIN-RELATED"/>
    <property type="match status" value="1"/>
</dbReference>